<sequence>MKGFNKLNLRVTNALFGMALLLLGGCEKADQYRVVLHEPGVADATASATGIKFGESITFTDLSTKVHRRNWTFEGGDPATSSDSVVTVTYPRGGSFKAVLNIVFIDNQRGQYVFDVEVEKDPDLVIPEYDFGATFGLFTEMETTAGRINSVRAINMNHFAPTVIPEALEGVQAYKFEASGESDWAMAALQEGSGRNIDLSAFENGFYNVALKSESQANILLRIRCADGGNAVLEFTAGGEEYGFKRDGRWHLVSIPVADIMARDQANTLNLAKITDFLLIRSAPGDVRNYDNYTFYVDHVFMSEKVELKQQ</sequence>
<dbReference type="PROSITE" id="PS51257">
    <property type="entry name" value="PROKAR_LIPOPROTEIN"/>
    <property type="match status" value="1"/>
</dbReference>
<protein>
    <recommendedName>
        <fullName evidence="3">PKD domain-containing protein</fullName>
    </recommendedName>
</protein>
<evidence type="ECO:0000313" key="1">
    <source>
        <dbReference type="EMBL" id="SFC39526.1"/>
    </source>
</evidence>
<dbReference type="STRING" id="623281.SAMN05421747_11038"/>
<gene>
    <name evidence="1" type="ORF">SAMN05421747_11038</name>
</gene>
<organism evidence="1 2">
    <name type="scientific">Parapedobacter composti</name>
    <dbReference type="NCBI Taxonomy" id="623281"/>
    <lineage>
        <taxon>Bacteria</taxon>
        <taxon>Pseudomonadati</taxon>
        <taxon>Bacteroidota</taxon>
        <taxon>Sphingobacteriia</taxon>
        <taxon>Sphingobacteriales</taxon>
        <taxon>Sphingobacteriaceae</taxon>
        <taxon>Parapedobacter</taxon>
    </lineage>
</organism>
<dbReference type="Proteomes" id="UP000199577">
    <property type="component" value="Unassembled WGS sequence"/>
</dbReference>
<evidence type="ECO:0008006" key="3">
    <source>
        <dbReference type="Google" id="ProtNLM"/>
    </source>
</evidence>
<dbReference type="OrthoDB" id="786080at2"/>
<dbReference type="Gene3D" id="2.60.120.430">
    <property type="entry name" value="Galactose-binding lectin"/>
    <property type="match status" value="1"/>
</dbReference>
<dbReference type="EMBL" id="FOLL01000010">
    <property type="protein sequence ID" value="SFC39526.1"/>
    <property type="molecule type" value="Genomic_DNA"/>
</dbReference>
<dbReference type="Gene3D" id="2.60.40.10">
    <property type="entry name" value="Immunoglobulins"/>
    <property type="match status" value="1"/>
</dbReference>
<keyword evidence="2" id="KW-1185">Reference proteome</keyword>
<dbReference type="SUPFAM" id="SSF49299">
    <property type="entry name" value="PKD domain"/>
    <property type="match status" value="1"/>
</dbReference>
<dbReference type="RefSeq" id="WP_090973763.1">
    <property type="nucleotide sequence ID" value="NZ_FOLL01000010.1"/>
</dbReference>
<reference evidence="2" key="1">
    <citation type="submission" date="2016-10" db="EMBL/GenBank/DDBJ databases">
        <authorList>
            <person name="Varghese N."/>
            <person name="Submissions S."/>
        </authorList>
    </citation>
    <scope>NUCLEOTIDE SEQUENCE [LARGE SCALE GENOMIC DNA]</scope>
    <source>
        <strain evidence="2">DSM 22900</strain>
    </source>
</reference>
<evidence type="ECO:0000313" key="2">
    <source>
        <dbReference type="Proteomes" id="UP000199577"/>
    </source>
</evidence>
<dbReference type="InterPro" id="IPR008979">
    <property type="entry name" value="Galactose-bd-like_sf"/>
</dbReference>
<proteinExistence type="predicted"/>
<dbReference type="AlphaFoldDB" id="A0A1I1ITI3"/>
<accession>A0A1I1ITI3</accession>
<dbReference type="InterPro" id="IPR035986">
    <property type="entry name" value="PKD_dom_sf"/>
</dbReference>
<name>A0A1I1ITI3_9SPHI</name>
<dbReference type="InterPro" id="IPR013783">
    <property type="entry name" value="Ig-like_fold"/>
</dbReference>
<dbReference type="SUPFAM" id="SSF49785">
    <property type="entry name" value="Galactose-binding domain-like"/>
    <property type="match status" value="1"/>
</dbReference>